<gene>
    <name evidence="2" type="ORF">CK203_087670</name>
</gene>
<accession>A0A438C759</accession>
<organism evidence="2 3">
    <name type="scientific">Vitis vinifera</name>
    <name type="common">Grape</name>
    <dbReference type="NCBI Taxonomy" id="29760"/>
    <lineage>
        <taxon>Eukaryota</taxon>
        <taxon>Viridiplantae</taxon>
        <taxon>Streptophyta</taxon>
        <taxon>Embryophyta</taxon>
        <taxon>Tracheophyta</taxon>
        <taxon>Spermatophyta</taxon>
        <taxon>Magnoliopsida</taxon>
        <taxon>eudicotyledons</taxon>
        <taxon>Gunneridae</taxon>
        <taxon>Pentapetalae</taxon>
        <taxon>rosids</taxon>
        <taxon>Vitales</taxon>
        <taxon>Vitaceae</taxon>
        <taxon>Viteae</taxon>
        <taxon>Vitis</taxon>
    </lineage>
</organism>
<evidence type="ECO:0000256" key="1">
    <source>
        <dbReference type="SAM" id="MobiDB-lite"/>
    </source>
</evidence>
<comment type="caution">
    <text evidence="2">The sequence shown here is derived from an EMBL/GenBank/DDBJ whole genome shotgun (WGS) entry which is preliminary data.</text>
</comment>
<dbReference type="EMBL" id="QGNW01002503">
    <property type="protein sequence ID" value="RVW19093.1"/>
    <property type="molecule type" value="Genomic_DNA"/>
</dbReference>
<dbReference type="AlphaFoldDB" id="A0A438C759"/>
<feature type="compositionally biased region" description="Basic residues" evidence="1">
    <location>
        <begin position="1"/>
        <end position="12"/>
    </location>
</feature>
<feature type="region of interest" description="Disordered" evidence="1">
    <location>
        <begin position="272"/>
        <end position="309"/>
    </location>
</feature>
<feature type="region of interest" description="Disordered" evidence="1">
    <location>
        <begin position="1"/>
        <end position="66"/>
    </location>
</feature>
<protein>
    <submittedName>
        <fullName evidence="2">Uncharacterized protein</fullName>
    </submittedName>
</protein>
<name>A0A438C759_VITVI</name>
<evidence type="ECO:0000313" key="3">
    <source>
        <dbReference type="Proteomes" id="UP000288805"/>
    </source>
</evidence>
<evidence type="ECO:0000313" key="2">
    <source>
        <dbReference type="EMBL" id="RVW19093.1"/>
    </source>
</evidence>
<feature type="compositionally biased region" description="Low complexity" evidence="1">
    <location>
        <begin position="46"/>
        <end position="56"/>
    </location>
</feature>
<feature type="compositionally biased region" description="Polar residues" evidence="1">
    <location>
        <begin position="272"/>
        <end position="289"/>
    </location>
</feature>
<proteinExistence type="predicted"/>
<dbReference type="Proteomes" id="UP000288805">
    <property type="component" value="Unassembled WGS sequence"/>
</dbReference>
<sequence>MSPPPRHYHTRRSLTMAGASFSKAQKSGSGPPKKKAKVSEPIDLTESSLELESEPQPSQPPVKKPSRLSHQLRLLSDFNPSLGIPSICYRALGVEERSFAGGIVQDIRGILFGPHHLIMAALLYFEEKVHRKKLLRADSIPLLFPRLLCQILEHLGYRSDPQLERRCICREIFTLDKWTSMAAYGVVLAEPIPEVTPSALPTTTDSPVIPPTSEPSPSSEPRIAIPFRMTTLSCSSGADYRHSDPTYCHPEADSAPSGIISAPKHAILIQPEPSQALSLVEQTLPSEAPTTREVEASEPSSPHHPPATI</sequence>
<feature type="region of interest" description="Disordered" evidence="1">
    <location>
        <begin position="196"/>
        <end position="222"/>
    </location>
</feature>
<reference evidence="2 3" key="1">
    <citation type="journal article" date="2018" name="PLoS Genet.">
        <title>Population sequencing reveals clonal diversity and ancestral inbreeding in the grapevine cultivar Chardonnay.</title>
        <authorList>
            <person name="Roach M.J."/>
            <person name="Johnson D.L."/>
            <person name="Bohlmann J."/>
            <person name="van Vuuren H.J."/>
            <person name="Jones S.J."/>
            <person name="Pretorius I.S."/>
            <person name="Schmidt S.A."/>
            <person name="Borneman A.R."/>
        </authorList>
    </citation>
    <scope>NUCLEOTIDE SEQUENCE [LARGE SCALE GENOMIC DNA]</scope>
    <source>
        <strain evidence="3">cv. Chardonnay</strain>
        <tissue evidence="2">Leaf</tissue>
    </source>
</reference>